<keyword evidence="2" id="KW-0472">Membrane</keyword>
<dbReference type="Proteomes" id="UP001153069">
    <property type="component" value="Unassembled WGS sequence"/>
</dbReference>
<feature type="transmembrane region" description="Helical" evidence="2">
    <location>
        <begin position="32"/>
        <end position="53"/>
    </location>
</feature>
<accession>A0A9N8E3F3</accession>
<feature type="region of interest" description="Disordered" evidence="1">
    <location>
        <begin position="137"/>
        <end position="157"/>
    </location>
</feature>
<organism evidence="3 4">
    <name type="scientific">Seminavis robusta</name>
    <dbReference type="NCBI Taxonomy" id="568900"/>
    <lineage>
        <taxon>Eukaryota</taxon>
        <taxon>Sar</taxon>
        <taxon>Stramenopiles</taxon>
        <taxon>Ochrophyta</taxon>
        <taxon>Bacillariophyta</taxon>
        <taxon>Bacillariophyceae</taxon>
        <taxon>Bacillariophycidae</taxon>
        <taxon>Naviculales</taxon>
        <taxon>Naviculaceae</taxon>
        <taxon>Seminavis</taxon>
    </lineage>
</organism>
<comment type="caution">
    <text evidence="3">The sequence shown here is derived from an EMBL/GenBank/DDBJ whole genome shotgun (WGS) entry which is preliminary data.</text>
</comment>
<protein>
    <submittedName>
        <fullName evidence="3">Uncharacterized protein</fullName>
    </submittedName>
</protein>
<reference evidence="3" key="1">
    <citation type="submission" date="2020-06" db="EMBL/GenBank/DDBJ databases">
        <authorList>
            <consortium name="Plant Systems Biology data submission"/>
        </authorList>
    </citation>
    <scope>NUCLEOTIDE SEQUENCE</scope>
    <source>
        <strain evidence="3">D6</strain>
    </source>
</reference>
<dbReference type="EMBL" id="CAICTM010000485">
    <property type="protein sequence ID" value="CAB9511460.1"/>
    <property type="molecule type" value="Genomic_DNA"/>
</dbReference>
<name>A0A9N8E3F3_9STRA</name>
<keyword evidence="2" id="KW-1133">Transmembrane helix</keyword>
<evidence type="ECO:0000313" key="3">
    <source>
        <dbReference type="EMBL" id="CAB9511460.1"/>
    </source>
</evidence>
<keyword evidence="2" id="KW-0812">Transmembrane</keyword>
<dbReference type="OrthoDB" id="41993at2759"/>
<evidence type="ECO:0000313" key="4">
    <source>
        <dbReference type="Proteomes" id="UP001153069"/>
    </source>
</evidence>
<feature type="transmembrane region" description="Helical" evidence="2">
    <location>
        <begin position="93"/>
        <end position="112"/>
    </location>
</feature>
<dbReference type="AlphaFoldDB" id="A0A9N8E3F3"/>
<evidence type="ECO:0000256" key="1">
    <source>
        <dbReference type="SAM" id="MobiDB-lite"/>
    </source>
</evidence>
<feature type="transmembrane region" description="Helical" evidence="2">
    <location>
        <begin position="59"/>
        <end position="81"/>
    </location>
</feature>
<sequence length="157" mass="17271">MFEKESKILSKFVSFGSKPTAETFPELPDCLIWLRFVLAVSYGVFYMASSAAATDNNQGIIPLFTALNFVCFMPMIYCSLVLQADSESYKGSLVFSGVMNAMALVALIWIYFYTLNHPEEEATLQSLVSLVTDAAGGDDEAYEGDPAPVPPMEESEF</sequence>
<gene>
    <name evidence="3" type="ORF">SEMRO_486_G152590.1</name>
</gene>
<keyword evidence="4" id="KW-1185">Reference proteome</keyword>
<proteinExistence type="predicted"/>
<evidence type="ECO:0000256" key="2">
    <source>
        <dbReference type="SAM" id="Phobius"/>
    </source>
</evidence>